<dbReference type="RefSeq" id="WP_004593331.1">
    <property type="nucleotide sequence ID" value="NZ_APMM01000050.1"/>
</dbReference>
<reference evidence="2 3" key="1">
    <citation type="journal article" date="2013" name="Genome Announc.">
        <title>Draft Genome Sequence of a Highly Flagellated, Fast-Swimming Archaeon, Methanocaldococcus villosus Strain KIN24-T80 (DSM 22612).</title>
        <authorList>
            <person name="Thennarasu S."/>
            <person name="Polireddy D."/>
            <person name="Antony A."/>
            <person name="Yada M.R."/>
            <person name="Algarawi S."/>
            <person name="Sivakumar N."/>
        </authorList>
    </citation>
    <scope>NUCLEOTIDE SEQUENCE [LARGE SCALE GENOMIC DNA]</scope>
    <source>
        <strain evidence="2 3">KIN24-T80</strain>
    </source>
</reference>
<dbReference type="Pfam" id="PF07907">
    <property type="entry name" value="YibE_F"/>
    <property type="match status" value="1"/>
</dbReference>
<evidence type="ECO:0008006" key="4">
    <source>
        <dbReference type="Google" id="ProtNLM"/>
    </source>
</evidence>
<proteinExistence type="predicted"/>
<dbReference type="PATRIC" id="fig|1069083.5.peg.1206"/>
<sequence length="355" mass="39573">MKNKIYIIFLFAILLLSVILVVINYNYKNDYSIKKGVVIKTYDNIDYTAPIKIGFQIVYVNVSGNIIKFNNVLRGNFLLDNYFKKGDHVVVVYKDNTPIYLAYDRVFWIIMFSILFLGLLFLIGGFNGFKTVLSLIFTVVVIYYILLPNIANGTPPITLTIIIILLIVFISYFILCGFNKKAICSALGAIFGVVISGIVGYIGINLMNLPPGGFSEFVEMILFSGHYLDFYGVFISSILLASLGAIMDVSIDISSGLYELKRHKPDISFKEMFKSGMNIGRDIMGTMANTLILVYVGSLMAPILYFIIKNTPMEIIFSYNIIASEVLASLAGSIGVVMTVPITVILASYLYTKVE</sequence>
<dbReference type="AlphaFoldDB" id="N6VX81"/>
<evidence type="ECO:0000256" key="1">
    <source>
        <dbReference type="SAM" id="Phobius"/>
    </source>
</evidence>
<organism evidence="2 3">
    <name type="scientific">Methanocaldococcus villosus KIN24-T80</name>
    <dbReference type="NCBI Taxonomy" id="1069083"/>
    <lineage>
        <taxon>Archaea</taxon>
        <taxon>Methanobacteriati</taxon>
        <taxon>Methanobacteriota</taxon>
        <taxon>Methanomada group</taxon>
        <taxon>Methanococci</taxon>
        <taxon>Methanococcales</taxon>
        <taxon>Methanocaldococcaceae</taxon>
        <taxon>Methanocaldococcus</taxon>
    </lineage>
</organism>
<dbReference type="STRING" id="1069083.GCA_000371805_00299"/>
<feature type="transmembrane region" description="Helical" evidence="1">
    <location>
        <begin position="106"/>
        <end position="125"/>
    </location>
</feature>
<feature type="transmembrane region" description="Helical" evidence="1">
    <location>
        <begin position="182"/>
        <end position="204"/>
    </location>
</feature>
<feature type="transmembrane region" description="Helical" evidence="1">
    <location>
        <begin position="287"/>
        <end position="308"/>
    </location>
</feature>
<gene>
    <name evidence="2" type="ORF">J422_06194</name>
</gene>
<feature type="transmembrane region" description="Helical" evidence="1">
    <location>
        <begin position="328"/>
        <end position="351"/>
    </location>
</feature>
<keyword evidence="1" id="KW-0472">Membrane</keyword>
<dbReference type="OrthoDB" id="380833at2157"/>
<dbReference type="PANTHER" id="PTHR41771">
    <property type="entry name" value="MEMBRANE PROTEIN-RELATED"/>
    <property type="match status" value="1"/>
</dbReference>
<feature type="transmembrane region" description="Helical" evidence="1">
    <location>
        <begin position="7"/>
        <end position="27"/>
    </location>
</feature>
<dbReference type="EMBL" id="APMM01000050">
    <property type="protein sequence ID" value="ENN95722.1"/>
    <property type="molecule type" value="Genomic_DNA"/>
</dbReference>
<dbReference type="InterPro" id="IPR012507">
    <property type="entry name" value="YibE_F"/>
</dbReference>
<feature type="transmembrane region" description="Helical" evidence="1">
    <location>
        <begin position="157"/>
        <end position="175"/>
    </location>
</feature>
<dbReference type="Proteomes" id="UP000053695">
    <property type="component" value="Unassembled WGS sequence"/>
</dbReference>
<feature type="transmembrane region" description="Helical" evidence="1">
    <location>
        <begin position="230"/>
        <end position="251"/>
    </location>
</feature>
<comment type="caution">
    <text evidence="2">The sequence shown here is derived from an EMBL/GenBank/DDBJ whole genome shotgun (WGS) entry which is preliminary data.</text>
</comment>
<keyword evidence="3" id="KW-1185">Reference proteome</keyword>
<accession>N6VX81</accession>
<dbReference type="PANTHER" id="PTHR41771:SF1">
    <property type="entry name" value="MEMBRANE PROTEIN"/>
    <property type="match status" value="1"/>
</dbReference>
<keyword evidence="1" id="KW-0812">Transmembrane</keyword>
<protein>
    <recommendedName>
        <fullName evidence="4">YibE/F family protein</fullName>
    </recommendedName>
</protein>
<evidence type="ECO:0000313" key="3">
    <source>
        <dbReference type="Proteomes" id="UP000053695"/>
    </source>
</evidence>
<keyword evidence="1" id="KW-1133">Transmembrane helix</keyword>
<evidence type="ECO:0000313" key="2">
    <source>
        <dbReference type="EMBL" id="ENN95722.1"/>
    </source>
</evidence>
<feature type="transmembrane region" description="Helical" evidence="1">
    <location>
        <begin position="132"/>
        <end position="151"/>
    </location>
</feature>
<name>N6VX81_9EURY</name>